<evidence type="ECO:0000256" key="3">
    <source>
        <dbReference type="ARBA" id="ARBA00023098"/>
    </source>
</evidence>
<dbReference type="Proteomes" id="UP000245370">
    <property type="component" value="Unassembled WGS sequence"/>
</dbReference>
<dbReference type="PANTHER" id="PTHR38764:SF1">
    <property type="entry name" value="ACYL CARRIER PROTEIN PHOSPHODIESTERASE"/>
    <property type="match status" value="1"/>
</dbReference>
<proteinExistence type="predicted"/>
<keyword evidence="2" id="KW-0378">Hydrolase</keyword>
<dbReference type="PANTHER" id="PTHR38764">
    <property type="entry name" value="ACYL CARRIER PROTEIN PHOSPHODIESTERASE"/>
    <property type="match status" value="1"/>
</dbReference>
<dbReference type="InterPro" id="IPR007431">
    <property type="entry name" value="ACP_PD"/>
</dbReference>
<dbReference type="EMBL" id="QFRJ01000002">
    <property type="protein sequence ID" value="PWH86351.1"/>
    <property type="molecule type" value="Genomic_DNA"/>
</dbReference>
<dbReference type="GO" id="GO:0006633">
    <property type="term" value="P:fatty acid biosynthetic process"/>
    <property type="evidence" value="ECO:0007669"/>
    <property type="project" value="InterPro"/>
</dbReference>
<reference evidence="4 5" key="2">
    <citation type="submission" date="2018-05" db="EMBL/GenBank/DDBJ databases">
        <authorList>
            <person name="Lanie J.A."/>
            <person name="Ng W.-L."/>
            <person name="Kazmierczak K.M."/>
            <person name="Andrzejewski T.M."/>
            <person name="Davidsen T.M."/>
            <person name="Wayne K.J."/>
            <person name="Tettelin H."/>
            <person name="Glass J.I."/>
            <person name="Rusch D."/>
            <person name="Podicherti R."/>
            <person name="Tsui H.-C.T."/>
            <person name="Winkler M.E."/>
        </authorList>
    </citation>
    <scope>NUCLEOTIDE SEQUENCE [LARGE SCALE GENOMIC DNA]</scope>
    <source>
        <strain evidence="4 5">C305</strain>
    </source>
</reference>
<keyword evidence="3" id="KW-0443">Lipid metabolism</keyword>
<evidence type="ECO:0000313" key="4">
    <source>
        <dbReference type="EMBL" id="PWH86351.1"/>
    </source>
</evidence>
<protein>
    <recommendedName>
        <fullName evidence="6">DUF479 domain-containing protein</fullName>
    </recommendedName>
</protein>
<organism evidence="4 5">
    <name type="scientific">Brumimicrobium oceani</name>
    <dbReference type="NCBI Taxonomy" id="2100725"/>
    <lineage>
        <taxon>Bacteria</taxon>
        <taxon>Pseudomonadati</taxon>
        <taxon>Bacteroidota</taxon>
        <taxon>Flavobacteriia</taxon>
        <taxon>Flavobacteriales</taxon>
        <taxon>Crocinitomicaceae</taxon>
        <taxon>Brumimicrobium</taxon>
    </lineage>
</organism>
<name>A0A2U2XF67_9FLAO</name>
<gene>
    <name evidence="4" type="ORF">DIT68_03680</name>
</gene>
<accession>A0A2U2XF67</accession>
<sequence length="182" mass="21071">MVANLFGDFVKGKDYTYLPKIVQEGVLLHRQIDDFVDHHPVVTELRLHLYNSLPKIAGIAIDLYFDHLLAKNWKKYHPTSLDLFVSGFLDYTSISSNLLDPKSNFNYPSNFVDLLQAIKKHDLLRRYANIEGLQLASEGLSRRISFPNNLDKAVAVFNANEQLIEKVFQIYMKDAIRRFNKK</sequence>
<evidence type="ECO:0000256" key="2">
    <source>
        <dbReference type="ARBA" id="ARBA00022801"/>
    </source>
</evidence>
<keyword evidence="5" id="KW-1185">Reference proteome</keyword>
<reference evidence="4 5" key="1">
    <citation type="submission" date="2018-05" db="EMBL/GenBank/DDBJ databases">
        <title>Brumimicrobium oceani sp. nov., isolated from coastal sediment.</title>
        <authorList>
            <person name="Kou Y."/>
        </authorList>
    </citation>
    <scope>NUCLEOTIDE SEQUENCE [LARGE SCALE GENOMIC DNA]</scope>
    <source>
        <strain evidence="4 5">C305</strain>
    </source>
</reference>
<evidence type="ECO:0000313" key="5">
    <source>
        <dbReference type="Proteomes" id="UP000245370"/>
    </source>
</evidence>
<comment type="caution">
    <text evidence="4">The sequence shown here is derived from an EMBL/GenBank/DDBJ whole genome shotgun (WGS) entry which is preliminary data.</text>
</comment>
<evidence type="ECO:0008006" key="6">
    <source>
        <dbReference type="Google" id="ProtNLM"/>
    </source>
</evidence>
<dbReference type="GO" id="GO:0008770">
    <property type="term" value="F:[acyl-carrier-protein] phosphodiesterase activity"/>
    <property type="evidence" value="ECO:0007669"/>
    <property type="project" value="InterPro"/>
</dbReference>
<dbReference type="AlphaFoldDB" id="A0A2U2XF67"/>
<dbReference type="Pfam" id="PF04336">
    <property type="entry name" value="ACP_PD"/>
    <property type="match status" value="1"/>
</dbReference>
<keyword evidence="1" id="KW-0444">Lipid biosynthesis</keyword>
<evidence type="ECO:0000256" key="1">
    <source>
        <dbReference type="ARBA" id="ARBA00022516"/>
    </source>
</evidence>